<dbReference type="EMBL" id="BAABKG010000001">
    <property type="protein sequence ID" value="GAA5144256.1"/>
    <property type="molecule type" value="Genomic_DNA"/>
</dbReference>
<dbReference type="Proteomes" id="UP001500221">
    <property type="component" value="Unassembled WGS sequence"/>
</dbReference>
<keyword evidence="2" id="KW-1185">Reference proteome</keyword>
<accession>A0ABP9PH52</accession>
<organism evidence="1 2">
    <name type="scientific">Nocardioides marinquilinus</name>
    <dbReference type="NCBI Taxonomy" id="1210400"/>
    <lineage>
        <taxon>Bacteria</taxon>
        <taxon>Bacillati</taxon>
        <taxon>Actinomycetota</taxon>
        <taxon>Actinomycetes</taxon>
        <taxon>Propionibacteriales</taxon>
        <taxon>Nocardioidaceae</taxon>
        <taxon>Nocardioides</taxon>
    </lineage>
</organism>
<name>A0ABP9PH52_9ACTN</name>
<proteinExistence type="predicted"/>
<dbReference type="Gene3D" id="2.60.40.10">
    <property type="entry name" value="Immunoglobulins"/>
    <property type="match status" value="2"/>
</dbReference>
<evidence type="ECO:0008006" key="3">
    <source>
        <dbReference type="Google" id="ProtNLM"/>
    </source>
</evidence>
<evidence type="ECO:0000313" key="1">
    <source>
        <dbReference type="EMBL" id="GAA5144256.1"/>
    </source>
</evidence>
<evidence type="ECO:0000313" key="2">
    <source>
        <dbReference type="Proteomes" id="UP001500221"/>
    </source>
</evidence>
<comment type="caution">
    <text evidence="1">The sequence shown here is derived from an EMBL/GenBank/DDBJ whole genome shotgun (WGS) entry which is preliminary data.</text>
</comment>
<protein>
    <recommendedName>
        <fullName evidence="3">Choice-of-anchor D domain-containing protein</fullName>
    </recommendedName>
</protein>
<sequence>MLLRLRSLTPALVVAAIAGLALVALPGASSGQSPRPDTEARLLKIVSPSVTLSKGLPGDIYELTMRASVRNTTDNPQAGSTVSTYLRADSGRRYQVLTTRVGMLAPGATKKVGTTVDLPEKVRAGSYQVRTCVERKLFMDCQVQQRRIVLKPAELVIVGGEDAGDFGAVPLGATETRTFTVRNAGDITSGDITADIVKQPIDSPVDEDYAVTGTTCEVLRNRETCTVDVTFTPVHTEEIGESRALLRVAAQPGGRDRLQLTGTGALPPLRPSA</sequence>
<dbReference type="InterPro" id="IPR013783">
    <property type="entry name" value="Ig-like_fold"/>
</dbReference>
<reference evidence="2" key="1">
    <citation type="journal article" date="2019" name="Int. J. Syst. Evol. Microbiol.">
        <title>The Global Catalogue of Microorganisms (GCM) 10K type strain sequencing project: providing services to taxonomists for standard genome sequencing and annotation.</title>
        <authorList>
            <consortium name="The Broad Institute Genomics Platform"/>
            <consortium name="The Broad Institute Genome Sequencing Center for Infectious Disease"/>
            <person name="Wu L."/>
            <person name="Ma J."/>
        </authorList>
    </citation>
    <scope>NUCLEOTIDE SEQUENCE [LARGE SCALE GENOMIC DNA]</scope>
    <source>
        <strain evidence="2">JCM 18459</strain>
    </source>
</reference>
<dbReference type="RefSeq" id="WP_345455465.1">
    <property type="nucleotide sequence ID" value="NZ_BAABKG010000001.1"/>
</dbReference>
<gene>
    <name evidence="1" type="ORF">GCM10023340_11700</name>
</gene>